<keyword evidence="1" id="KW-0812">Transmembrane</keyword>
<organism evidence="2 3">
    <name type="scientific">Actinomadura graeca</name>
    <dbReference type="NCBI Taxonomy" id="2750812"/>
    <lineage>
        <taxon>Bacteria</taxon>
        <taxon>Bacillati</taxon>
        <taxon>Actinomycetota</taxon>
        <taxon>Actinomycetes</taxon>
        <taxon>Streptosporangiales</taxon>
        <taxon>Thermomonosporaceae</taxon>
        <taxon>Actinomadura</taxon>
    </lineage>
</organism>
<accession>A0ABX8QQ70</accession>
<evidence type="ECO:0000313" key="3">
    <source>
        <dbReference type="Proteomes" id="UP001049518"/>
    </source>
</evidence>
<dbReference type="InterPro" id="IPR029063">
    <property type="entry name" value="SAM-dependent_MTases_sf"/>
</dbReference>
<proteinExistence type="predicted"/>
<evidence type="ECO:0000313" key="2">
    <source>
        <dbReference type="EMBL" id="QXJ20897.1"/>
    </source>
</evidence>
<dbReference type="PANTHER" id="PTHR42912:SF80">
    <property type="entry name" value="METHYLTRANSFERASE DOMAIN-CONTAINING PROTEIN"/>
    <property type="match status" value="1"/>
</dbReference>
<keyword evidence="2" id="KW-0489">Methyltransferase</keyword>
<dbReference type="Proteomes" id="UP001049518">
    <property type="component" value="Chromosome"/>
</dbReference>
<sequence length="298" mass="32381">MNLLDLLMLYGANAPVVLALLALFAAGVIVVSLRQGRSISLWPPSIGAPDTAAPARVKRFEGVRRCLRDIPRVDREYGVDRAHDFYQKIARNYDLRNSGNLGLTQLATVAQIQALRSKRSSLRVLDLGGGTGKMIAVQFFNDDAISWTYVDISRAMAAELRQNLVGCPLGDRLEVIVDDLNKAIIDLPAGTYDVIILSVVLSSMPHLPDFGTIARLLAPGGTLIITDINPGYTRDKPLYKVTIDRNAVVALRTNPVDPYEVVRRATAAGLHMAGQKTIGEGSTYYAFMAVFTAGRRGG</sequence>
<dbReference type="Gene3D" id="3.40.50.150">
    <property type="entry name" value="Vaccinia Virus protein VP39"/>
    <property type="match status" value="1"/>
</dbReference>
<dbReference type="SUPFAM" id="SSF53335">
    <property type="entry name" value="S-adenosyl-L-methionine-dependent methyltransferases"/>
    <property type="match status" value="1"/>
</dbReference>
<keyword evidence="1" id="KW-0472">Membrane</keyword>
<name>A0ABX8QQ70_9ACTN</name>
<dbReference type="CDD" id="cd02440">
    <property type="entry name" value="AdoMet_MTases"/>
    <property type="match status" value="1"/>
</dbReference>
<gene>
    <name evidence="2" type="ORF">AGRA3207_001691</name>
</gene>
<dbReference type="GO" id="GO:0008168">
    <property type="term" value="F:methyltransferase activity"/>
    <property type="evidence" value="ECO:0007669"/>
    <property type="project" value="UniProtKB-KW"/>
</dbReference>
<dbReference type="EMBL" id="CP059572">
    <property type="protein sequence ID" value="QXJ20897.1"/>
    <property type="molecule type" value="Genomic_DNA"/>
</dbReference>
<dbReference type="InterPro" id="IPR050508">
    <property type="entry name" value="Methyltransf_Superfamily"/>
</dbReference>
<dbReference type="PANTHER" id="PTHR42912">
    <property type="entry name" value="METHYLTRANSFERASE"/>
    <property type="match status" value="1"/>
</dbReference>
<protein>
    <submittedName>
        <fullName evidence="2">Class I SAM-dependent methyltransferase</fullName>
    </submittedName>
</protein>
<reference evidence="2" key="1">
    <citation type="submission" date="2020-07" db="EMBL/GenBank/DDBJ databases">
        <authorList>
            <person name="Tarantini F.S."/>
            <person name="Hong K.W."/>
            <person name="Chan K.G."/>
        </authorList>
    </citation>
    <scope>NUCLEOTIDE SEQUENCE</scope>
    <source>
        <strain evidence="2">32-07</strain>
    </source>
</reference>
<dbReference type="RefSeq" id="WP_231334015.1">
    <property type="nucleotide sequence ID" value="NZ_CP059572.1"/>
</dbReference>
<keyword evidence="2" id="KW-0808">Transferase</keyword>
<feature type="transmembrane region" description="Helical" evidence="1">
    <location>
        <begin position="12"/>
        <end position="33"/>
    </location>
</feature>
<keyword evidence="3" id="KW-1185">Reference proteome</keyword>
<dbReference type="Pfam" id="PF13489">
    <property type="entry name" value="Methyltransf_23"/>
    <property type="match status" value="1"/>
</dbReference>
<evidence type="ECO:0000256" key="1">
    <source>
        <dbReference type="SAM" id="Phobius"/>
    </source>
</evidence>
<dbReference type="GO" id="GO:0032259">
    <property type="term" value="P:methylation"/>
    <property type="evidence" value="ECO:0007669"/>
    <property type="project" value="UniProtKB-KW"/>
</dbReference>
<keyword evidence="1" id="KW-1133">Transmembrane helix</keyword>